<evidence type="ECO:0000256" key="3">
    <source>
        <dbReference type="ARBA" id="ARBA00022691"/>
    </source>
</evidence>
<dbReference type="NCBIfam" id="TIGR00675">
    <property type="entry name" value="dcm"/>
    <property type="match status" value="1"/>
</dbReference>
<dbReference type="Proteomes" id="UP000694866">
    <property type="component" value="Unplaced"/>
</dbReference>
<dbReference type="InterPro" id="IPR029063">
    <property type="entry name" value="SAM-dependent_MTases_sf"/>
</dbReference>
<dbReference type="OrthoDB" id="414133at2759"/>
<reference evidence="9" key="1">
    <citation type="submission" date="2015-01" db="EMBL/GenBank/DDBJ databases">
        <title>Transcriptome Assembly of Fopius arisanus.</title>
        <authorList>
            <person name="Geib S."/>
        </authorList>
    </citation>
    <scope>NUCLEOTIDE SEQUENCE</scope>
</reference>
<dbReference type="RefSeq" id="XP_011305259.1">
    <property type="nucleotide sequence ID" value="XM_011306957.1"/>
</dbReference>
<organism evidence="9">
    <name type="scientific">Fopius arisanus</name>
    <dbReference type="NCBI Taxonomy" id="64838"/>
    <lineage>
        <taxon>Eukaryota</taxon>
        <taxon>Metazoa</taxon>
        <taxon>Ecdysozoa</taxon>
        <taxon>Arthropoda</taxon>
        <taxon>Hexapoda</taxon>
        <taxon>Insecta</taxon>
        <taxon>Pterygota</taxon>
        <taxon>Neoptera</taxon>
        <taxon>Endopterygota</taxon>
        <taxon>Hymenoptera</taxon>
        <taxon>Apocrita</taxon>
        <taxon>Ichneumonoidea</taxon>
        <taxon>Braconidae</taxon>
        <taxon>Opiinae</taxon>
        <taxon>Fopius</taxon>
    </lineage>
</organism>
<accession>A0A9R1T9N7</accession>
<name>A0A0C9RIU5_9HYME</name>
<dbReference type="CTD" id="17750"/>
<evidence type="ECO:0000256" key="2">
    <source>
        <dbReference type="ARBA" id="ARBA00022679"/>
    </source>
</evidence>
<dbReference type="InterPro" id="IPR050750">
    <property type="entry name" value="C5-MTase"/>
</dbReference>
<evidence type="ECO:0000256" key="8">
    <source>
        <dbReference type="RuleBase" id="RU000416"/>
    </source>
</evidence>
<dbReference type="PROSITE" id="PS51679">
    <property type="entry name" value="SAM_MT_C5"/>
    <property type="match status" value="1"/>
</dbReference>
<accession>A0A0C9RIU5</accession>
<keyword evidence="1 7" id="KW-0489">Methyltransferase</keyword>
<dbReference type="EC" id="2.1.1.204" evidence="4"/>
<dbReference type="Pfam" id="PF00145">
    <property type="entry name" value="DNA_methylase"/>
    <property type="match status" value="1"/>
</dbReference>
<evidence type="ECO:0000313" key="10">
    <source>
        <dbReference type="Proteomes" id="UP000694866"/>
    </source>
</evidence>
<keyword evidence="3 7" id="KW-0949">S-adenosyl-L-methionine</keyword>
<dbReference type="GO" id="GO:0005634">
    <property type="term" value="C:nucleus"/>
    <property type="evidence" value="ECO:0007669"/>
    <property type="project" value="TreeGrafter"/>
</dbReference>
<proteinExistence type="inferred from homology"/>
<protein>
    <recommendedName>
        <fullName evidence="5">tRNA (cytosine(38)-C(5))-methyltransferase</fullName>
        <ecNumber evidence="4">2.1.1.204</ecNumber>
    </recommendedName>
    <alternativeName>
        <fullName evidence="6">DNA (cytosine-5)-methyltransferase-like protein 2</fullName>
    </alternativeName>
</protein>
<evidence type="ECO:0000313" key="9">
    <source>
        <dbReference type="EMBL" id="JAG77942.1"/>
    </source>
</evidence>
<evidence type="ECO:0000256" key="1">
    <source>
        <dbReference type="ARBA" id="ARBA00022603"/>
    </source>
</evidence>
<keyword evidence="2 7" id="KW-0808">Transferase</keyword>
<dbReference type="KEGG" id="fas:105267840"/>
<gene>
    <name evidence="9" type="primary">Trdmt1</name>
    <name evidence="11" type="synonym">Mt2</name>
    <name evidence="9" type="ORF">g.11063</name>
</gene>
<dbReference type="PROSITE" id="PS00095">
    <property type="entry name" value="C5_MTASE_2"/>
    <property type="match status" value="1"/>
</dbReference>
<dbReference type="GO" id="GO:0008168">
    <property type="term" value="F:methyltransferase activity"/>
    <property type="evidence" value="ECO:0007669"/>
    <property type="project" value="UniProtKB-KW"/>
</dbReference>
<dbReference type="GeneID" id="105267840"/>
<keyword evidence="10" id="KW-1185">Reference proteome</keyword>
<dbReference type="GO" id="GO:0032259">
    <property type="term" value="P:methylation"/>
    <property type="evidence" value="ECO:0007669"/>
    <property type="project" value="UniProtKB-KW"/>
</dbReference>
<dbReference type="PRINTS" id="PR00105">
    <property type="entry name" value="C5METTRFRASE"/>
</dbReference>
<evidence type="ECO:0000256" key="5">
    <source>
        <dbReference type="ARBA" id="ARBA00039681"/>
    </source>
</evidence>
<dbReference type="PANTHER" id="PTHR46098:SF1">
    <property type="entry name" value="TRNA (CYTOSINE(38)-C(5))-METHYLTRANSFERASE"/>
    <property type="match status" value="1"/>
</dbReference>
<reference evidence="11" key="2">
    <citation type="submission" date="2025-04" db="UniProtKB">
        <authorList>
            <consortium name="RefSeq"/>
        </authorList>
    </citation>
    <scope>IDENTIFICATION</scope>
    <source>
        <strain evidence="11">USDA-PBARC FA_bdor</strain>
        <tissue evidence="11">Whole organism</tissue>
    </source>
</reference>
<dbReference type="InterPro" id="IPR001525">
    <property type="entry name" value="C5_MeTfrase"/>
</dbReference>
<dbReference type="EMBL" id="GBYB01008175">
    <property type="protein sequence ID" value="JAG77942.1"/>
    <property type="molecule type" value="Transcribed_RNA"/>
</dbReference>
<dbReference type="Gene3D" id="3.40.50.150">
    <property type="entry name" value="Vaccinia Virus protein VP39"/>
    <property type="match status" value="1"/>
</dbReference>
<feature type="active site" evidence="7">
    <location>
        <position position="76"/>
    </location>
</feature>
<evidence type="ECO:0000313" key="11">
    <source>
        <dbReference type="RefSeq" id="XP_011305259.1"/>
    </source>
</evidence>
<evidence type="ECO:0000256" key="6">
    <source>
        <dbReference type="ARBA" id="ARBA00042810"/>
    </source>
</evidence>
<dbReference type="AlphaFoldDB" id="A0A0C9RIU5"/>
<evidence type="ECO:0000256" key="4">
    <source>
        <dbReference type="ARBA" id="ARBA00039081"/>
    </source>
</evidence>
<sequence length="343" mass="39543">MRIIELYSGIGGMHYALKESEADGTIIAAIDINTVANEVYRYNFPSDKIISRNIESISPEELKKLNIEGILMSPPCQPFTRLGLQKDKNDRRTCSLFQVLKIIKHLETLKVILMENVMGFEKSETRDSLIQTIQDTFNYKELILSPNQFGIPNSRKRYYLIAKRKNLNFLFDDSSLVQDIPESIRKILPTLNKINLLRIQNILEDDETDENKLERYVLSEETVQKRLNVLDVRGPDSAGSCCFTKAYSRYAEGTGSVYSPLPQSRVDESISIIENTEDPEERLELIRNLRLRYFTPKEVSRLMSFPEDFSFPNSTTDKQKYRLLGNSINVHVVSQLIRILMNS</sequence>
<dbReference type="Gene3D" id="3.90.120.10">
    <property type="entry name" value="DNA Methylase, subunit A, domain 2"/>
    <property type="match status" value="1"/>
</dbReference>
<dbReference type="SUPFAM" id="SSF53335">
    <property type="entry name" value="S-adenosyl-L-methionine-dependent methyltransferases"/>
    <property type="match status" value="1"/>
</dbReference>
<dbReference type="InterPro" id="IPR031303">
    <property type="entry name" value="C5_meth_CS"/>
</dbReference>
<comment type="similarity">
    <text evidence="7 8">Belongs to the class I-like SAM-binding methyltransferase superfamily. C5-methyltransferase family.</text>
</comment>
<evidence type="ECO:0000256" key="7">
    <source>
        <dbReference type="PROSITE-ProRule" id="PRU01016"/>
    </source>
</evidence>
<dbReference type="PANTHER" id="PTHR46098">
    <property type="entry name" value="TRNA (CYTOSINE(38)-C(5))-METHYLTRANSFERASE"/>
    <property type="match status" value="1"/>
</dbReference>